<dbReference type="PANTHER" id="PTHR19304">
    <property type="entry name" value="CYCLIC-AMP RESPONSE ELEMENT BINDING PROTEIN"/>
    <property type="match status" value="1"/>
</dbReference>
<feature type="domain" description="BZIP" evidence="7">
    <location>
        <begin position="238"/>
        <end position="301"/>
    </location>
</feature>
<dbReference type="InterPro" id="IPR002112">
    <property type="entry name" value="Leuzip_Jun"/>
</dbReference>
<dbReference type="InterPro" id="IPR020956">
    <property type="entry name" value="TF_Aft1_OSM"/>
</dbReference>
<keyword evidence="5" id="KW-0539">Nucleus</keyword>
<evidence type="ECO:0000256" key="5">
    <source>
        <dbReference type="ARBA" id="ARBA00023242"/>
    </source>
</evidence>
<evidence type="ECO:0000256" key="2">
    <source>
        <dbReference type="ARBA" id="ARBA00023015"/>
    </source>
</evidence>
<dbReference type="OrthoDB" id="295274at2759"/>
<dbReference type="GO" id="GO:0005634">
    <property type="term" value="C:nucleus"/>
    <property type="evidence" value="ECO:0007669"/>
    <property type="project" value="UniProtKB-SubCell"/>
</dbReference>
<protein>
    <recommendedName>
        <fullName evidence="7">BZIP domain-containing protein</fullName>
    </recommendedName>
</protein>
<gene>
    <name evidence="8" type="ORF">BABINDRAFT_10567</name>
</gene>
<feature type="compositionally biased region" description="Low complexity" evidence="6">
    <location>
        <begin position="30"/>
        <end position="44"/>
    </location>
</feature>
<feature type="region of interest" description="Disordered" evidence="6">
    <location>
        <begin position="179"/>
        <end position="222"/>
    </location>
</feature>
<evidence type="ECO:0000259" key="7">
    <source>
        <dbReference type="PROSITE" id="PS50217"/>
    </source>
</evidence>
<proteinExistence type="predicted"/>
<evidence type="ECO:0000313" key="9">
    <source>
        <dbReference type="Proteomes" id="UP000094336"/>
    </source>
</evidence>
<keyword evidence="4" id="KW-0804">Transcription</keyword>
<comment type="subcellular location">
    <subcellularLocation>
        <location evidence="1">Nucleus</location>
    </subcellularLocation>
</comment>
<dbReference type="GO" id="GO:0003700">
    <property type="term" value="F:DNA-binding transcription factor activity"/>
    <property type="evidence" value="ECO:0007669"/>
    <property type="project" value="InterPro"/>
</dbReference>
<evidence type="ECO:0000256" key="1">
    <source>
        <dbReference type="ARBA" id="ARBA00004123"/>
    </source>
</evidence>
<dbReference type="Pfam" id="PF11785">
    <property type="entry name" value="Aft1_OSA"/>
    <property type="match status" value="1"/>
</dbReference>
<dbReference type="SMART" id="SM00338">
    <property type="entry name" value="BRLZ"/>
    <property type="match status" value="1"/>
</dbReference>
<dbReference type="Proteomes" id="UP000094336">
    <property type="component" value="Unassembled WGS sequence"/>
</dbReference>
<keyword evidence="9" id="KW-1185">Reference proteome</keyword>
<dbReference type="PRINTS" id="PR00043">
    <property type="entry name" value="LEUZIPPRJUN"/>
</dbReference>
<dbReference type="Gene3D" id="1.20.5.170">
    <property type="match status" value="1"/>
</dbReference>
<accession>A0A1E3QIL2</accession>
<dbReference type="Pfam" id="PF11786">
    <property type="entry name" value="Aft1_HRA"/>
    <property type="match status" value="1"/>
</dbReference>
<keyword evidence="2" id="KW-0805">Transcription regulation</keyword>
<dbReference type="GeneID" id="30144618"/>
<name>A0A1E3QIL2_9ASCO</name>
<evidence type="ECO:0000256" key="4">
    <source>
        <dbReference type="ARBA" id="ARBA00023163"/>
    </source>
</evidence>
<feature type="compositionally biased region" description="Basic and acidic residues" evidence="6">
    <location>
        <begin position="179"/>
        <end position="210"/>
    </location>
</feature>
<evidence type="ECO:0000256" key="6">
    <source>
        <dbReference type="SAM" id="MobiDB-lite"/>
    </source>
</evidence>
<dbReference type="GO" id="GO:0003677">
    <property type="term" value="F:DNA binding"/>
    <property type="evidence" value="ECO:0007669"/>
    <property type="project" value="UniProtKB-KW"/>
</dbReference>
<evidence type="ECO:0000313" key="8">
    <source>
        <dbReference type="EMBL" id="ODQ76922.1"/>
    </source>
</evidence>
<dbReference type="RefSeq" id="XP_018982250.1">
    <property type="nucleotide sequence ID" value="XM_019126764.1"/>
</dbReference>
<keyword evidence="3" id="KW-0238">DNA-binding</keyword>
<reference evidence="9" key="1">
    <citation type="submission" date="2016-05" db="EMBL/GenBank/DDBJ databases">
        <title>Comparative genomics of biotechnologically important yeasts.</title>
        <authorList>
            <consortium name="DOE Joint Genome Institute"/>
            <person name="Riley R."/>
            <person name="Haridas S."/>
            <person name="Wolfe K.H."/>
            <person name="Lopes M.R."/>
            <person name="Hittinger C.T."/>
            <person name="Goker M."/>
            <person name="Salamov A."/>
            <person name="Wisecaver J."/>
            <person name="Long T.M."/>
            <person name="Aerts A.L."/>
            <person name="Barry K."/>
            <person name="Choi C."/>
            <person name="Clum A."/>
            <person name="Coughlan A.Y."/>
            <person name="Deshpande S."/>
            <person name="Douglass A.P."/>
            <person name="Hanson S.J."/>
            <person name="Klenk H.-P."/>
            <person name="Labutti K."/>
            <person name="Lapidus A."/>
            <person name="Lindquist E."/>
            <person name="Lipzen A."/>
            <person name="Meier-Kolthoff J.P."/>
            <person name="Ohm R.A."/>
            <person name="Otillar R.P."/>
            <person name="Pangilinan J."/>
            <person name="Peng Y."/>
            <person name="Rokas A."/>
            <person name="Rosa C.A."/>
            <person name="Scheuner C."/>
            <person name="Sibirny A.A."/>
            <person name="Slot J.C."/>
            <person name="Stielow J.B."/>
            <person name="Sun H."/>
            <person name="Kurtzman C.P."/>
            <person name="Blackwell M."/>
            <person name="Grigoriev I.V."/>
            <person name="Jeffries T.W."/>
        </authorList>
    </citation>
    <scope>NUCLEOTIDE SEQUENCE [LARGE SCALE GENOMIC DNA]</scope>
    <source>
        <strain evidence="9">NRRL Y-12698</strain>
    </source>
</reference>
<dbReference type="EMBL" id="KV454445">
    <property type="protein sequence ID" value="ODQ76922.1"/>
    <property type="molecule type" value="Genomic_DNA"/>
</dbReference>
<feature type="region of interest" description="Disordered" evidence="6">
    <location>
        <begin position="1"/>
        <end position="49"/>
    </location>
</feature>
<dbReference type="STRING" id="984486.A0A1E3QIL2"/>
<dbReference type="CDD" id="cd14687">
    <property type="entry name" value="bZIP_ATF2"/>
    <property type="match status" value="1"/>
</dbReference>
<evidence type="ECO:0000256" key="3">
    <source>
        <dbReference type="ARBA" id="ARBA00023125"/>
    </source>
</evidence>
<dbReference type="InterPro" id="IPR021755">
    <property type="entry name" value="TF_Aft1_HRA"/>
</dbReference>
<dbReference type="SUPFAM" id="SSF57959">
    <property type="entry name" value="Leucine zipper domain"/>
    <property type="match status" value="1"/>
</dbReference>
<dbReference type="InterPro" id="IPR004827">
    <property type="entry name" value="bZIP"/>
</dbReference>
<dbReference type="PROSITE" id="PS50217">
    <property type="entry name" value="BZIP"/>
    <property type="match status" value="1"/>
</dbReference>
<dbReference type="AlphaFoldDB" id="A0A1E3QIL2"/>
<organism evidence="8 9">
    <name type="scientific">Babjeviella inositovora NRRL Y-12698</name>
    <dbReference type="NCBI Taxonomy" id="984486"/>
    <lineage>
        <taxon>Eukaryota</taxon>
        <taxon>Fungi</taxon>
        <taxon>Dikarya</taxon>
        <taxon>Ascomycota</taxon>
        <taxon>Saccharomycotina</taxon>
        <taxon>Pichiomycetes</taxon>
        <taxon>Serinales incertae sedis</taxon>
        <taxon>Babjeviella</taxon>
    </lineage>
</organism>
<dbReference type="InterPro" id="IPR051027">
    <property type="entry name" value="bZIP_transcription_factors"/>
</dbReference>
<sequence>MNHKMFDLEPNPFEQSFASKEKPDGPQAKPLTALLTSSPSLLTPGGSRKLPPLVLSPNLQLHPNVPAGGANPWRNFKTDFSPTGLTQPKNGPSSYFSAMNGTRSGLTPNESNLRTGLTPGDMGVQLPGISHPPLIASASGLMTPGLQSLLGSLPSFTPGGNATNATAGMGMMGAEMKPEIPVEVKQEGEKRKREGSEETEKERKTSDVEKKRKKKKVKSPEEAIDYDDDEATKGFTEEEKRRHFLERNRLAASKCRARKKEHITKMTQELKFYATECSNLTHQLNMVREQVLNLRSVLFNHKHCPALADSVGGVDGLNALLQATNYAAQLVSNNPIGTNLVANGVQPPPPSGIVEASVPTAVNGGIIPSNIAPLGGLGDAGEVKPTINSMMPPMMNVDMPQQLMGMNEVGSDMIGIQMMQR</sequence>
<dbReference type="InterPro" id="IPR046347">
    <property type="entry name" value="bZIP_sf"/>
</dbReference>